<evidence type="ECO:0000313" key="2">
    <source>
        <dbReference type="Proteomes" id="UP001500945"/>
    </source>
</evidence>
<accession>A0ABP8KNW1</accession>
<dbReference type="Proteomes" id="UP001500945">
    <property type="component" value="Unassembled WGS sequence"/>
</dbReference>
<sequence>MDRTWQEAAENRCGVLSEATLRELKVTRGFVRNQVRAGRWTERTHSVYTTTTGPPSREQLLWIALEHAGPDALLGGLTAAEAHGLRNWSREEVTVVVDHALSFDPIDGVRFFRTRRDLAALRHPGRTLRTCRIEPAVLIFAGDEASQRTAMGAIAATVQQRLTTPERLLAWTRALRPLRRAADIRGLLADLSGGSQSLAEVDVLRTCRSWGIVPPCRQKRRTDRSGRFRYTDCEWDLPDGRVLVLEIDGAFHLDVESYSEDVRRQRRLTTPTRVIVRCTAQEVRHEPLELLSDLVALGVPRAA</sequence>
<reference evidence="2" key="1">
    <citation type="journal article" date="2019" name="Int. J. Syst. Evol. Microbiol.">
        <title>The Global Catalogue of Microorganisms (GCM) 10K type strain sequencing project: providing services to taxonomists for standard genome sequencing and annotation.</title>
        <authorList>
            <consortium name="The Broad Institute Genomics Platform"/>
            <consortium name="The Broad Institute Genome Sequencing Center for Infectious Disease"/>
            <person name="Wu L."/>
            <person name="Ma J."/>
        </authorList>
    </citation>
    <scope>NUCLEOTIDE SEQUENCE [LARGE SCALE GENOMIC DNA]</scope>
    <source>
        <strain evidence="2">JCM 17809</strain>
    </source>
</reference>
<comment type="caution">
    <text evidence="1">The sequence shown here is derived from an EMBL/GenBank/DDBJ whole genome shotgun (WGS) entry which is preliminary data.</text>
</comment>
<evidence type="ECO:0000313" key="1">
    <source>
        <dbReference type="EMBL" id="GAA4410853.1"/>
    </source>
</evidence>
<organism evidence="1 2">
    <name type="scientific">Fodinibacter luteus</name>
    <dbReference type="NCBI Taxonomy" id="552064"/>
    <lineage>
        <taxon>Bacteria</taxon>
        <taxon>Bacillati</taxon>
        <taxon>Actinomycetota</taxon>
        <taxon>Actinomycetes</taxon>
        <taxon>Micrococcales</taxon>
        <taxon>Intrasporangiaceae</taxon>
        <taxon>Fodinibacter (ex Wang et al. 2009)</taxon>
    </lineage>
</organism>
<dbReference type="RefSeq" id="WP_345207618.1">
    <property type="nucleotide sequence ID" value="NZ_BAABGM010000020.1"/>
</dbReference>
<keyword evidence="2" id="KW-1185">Reference proteome</keyword>
<dbReference type="EMBL" id="BAABGM010000020">
    <property type="protein sequence ID" value="GAA4410853.1"/>
    <property type="molecule type" value="Genomic_DNA"/>
</dbReference>
<gene>
    <name evidence="1" type="ORF">GCM10023168_31020</name>
</gene>
<name>A0ABP8KNW1_9MICO</name>
<protein>
    <submittedName>
        <fullName evidence="1">Type IV toxin-antitoxin system AbiEi family antitoxin domain-containing protein</fullName>
    </submittedName>
</protein>
<proteinExistence type="predicted"/>